<evidence type="ECO:0000256" key="1">
    <source>
        <dbReference type="SAM" id="Phobius"/>
    </source>
</evidence>
<feature type="transmembrane region" description="Helical" evidence="1">
    <location>
        <begin position="121"/>
        <end position="141"/>
    </location>
</feature>
<dbReference type="PROSITE" id="PS50887">
    <property type="entry name" value="GGDEF"/>
    <property type="match status" value="1"/>
</dbReference>
<dbReference type="Pfam" id="PF00990">
    <property type="entry name" value="GGDEF"/>
    <property type="match status" value="1"/>
</dbReference>
<dbReference type="EMBL" id="JAEPDI010000004">
    <property type="protein sequence ID" value="MCG7938947.1"/>
    <property type="molecule type" value="Genomic_DNA"/>
</dbReference>
<feature type="transmembrane region" description="Helical" evidence="1">
    <location>
        <begin position="173"/>
        <end position="193"/>
    </location>
</feature>
<feature type="transmembrane region" description="Helical" evidence="1">
    <location>
        <begin position="95"/>
        <end position="115"/>
    </location>
</feature>
<dbReference type="InterPro" id="IPR029787">
    <property type="entry name" value="Nucleotide_cyclase"/>
</dbReference>
<comment type="caution">
    <text evidence="4">The sequence shown here is derived from an EMBL/GenBank/DDBJ whole genome shotgun (WGS) entry which is preliminary data.</text>
</comment>
<dbReference type="InterPro" id="IPR001633">
    <property type="entry name" value="EAL_dom"/>
</dbReference>
<dbReference type="SMART" id="SM00267">
    <property type="entry name" value="GGDEF"/>
    <property type="match status" value="1"/>
</dbReference>
<gene>
    <name evidence="4" type="ORF">JAZ04_08835</name>
</gene>
<evidence type="ECO:0000313" key="5">
    <source>
        <dbReference type="Proteomes" id="UP000886687"/>
    </source>
</evidence>
<reference evidence="4" key="1">
    <citation type="journal article" date="2021" name="Proc. Natl. Acad. Sci. U.S.A.">
        <title>Global biogeography of chemosynthetic symbionts reveals both localized and globally distributed symbiont groups. .</title>
        <authorList>
            <person name="Osvatic J.T."/>
            <person name="Wilkins L.G.E."/>
            <person name="Leibrecht L."/>
            <person name="Leray M."/>
            <person name="Zauner S."/>
            <person name="Polzin J."/>
            <person name="Camacho Y."/>
            <person name="Gros O."/>
            <person name="van Gils J.A."/>
            <person name="Eisen J.A."/>
            <person name="Petersen J.M."/>
            <person name="Yuen B."/>
        </authorList>
    </citation>
    <scope>NUCLEOTIDE SEQUENCE</scope>
    <source>
        <strain evidence="4">MAGL173</strain>
    </source>
</reference>
<dbReference type="NCBIfam" id="TIGR00254">
    <property type="entry name" value="GGDEF"/>
    <property type="match status" value="1"/>
</dbReference>
<dbReference type="SUPFAM" id="SSF141868">
    <property type="entry name" value="EAL domain-like"/>
    <property type="match status" value="1"/>
</dbReference>
<sequence>MTEYTDPSLSEPPDFAARLRENQVELSFTGLPASLSAIMINTSVIVVAQWSVIQWQILVGWFSGMLGLSLYRYYTYRVYQARKSTEGSLKIWRKRAVAGTLASGAIWGSAAFLLVPLGEQSFHQTIIIASLIGMAAGGVITQAALLPASLGYMLLVIIPLIIRLFTLGGPANIGLGFMLCIYVIVMASGAISINRNLSESLAMNIRQRHSRKIIEHLAYHDELTNLPNRRLLTERLSKDIARSIHHSHIGALIYLDLDNFKTLNDSMGHQQGDELLKQLALRLNGCLSDEITATRLGGDEFVLLMPELADQESEALRLAKLTIKKVQDTLARPFMLGDREIHMSVSIGIALFPLHGDNADDLLKRADFAMYRAKAIGRNTMSLYNPEMQEQAHLLMTLEQGLRNALKNDDLVIHYQPLISIDGEVIGAEALVRWHHPQDGLVAPDNFIEHAEQSGLIIELGRQVLEQVCQHLNRLADSGLLTDQFKISINVSPLQFADHSFVTDIQATIRRYGIEAKHLLLEITENALLPDWGETISKLQQLREANFTLAIDDFGSGQSSLAYIKKLPIDLIKIDRILVKDITREKTDAVIVEGTIDMARKLGLKVVAEGVEEQSTFELLKRYACNIVQGDMIAKPMDLDRFIDFCQQPDINVADTPS</sequence>
<dbReference type="Pfam" id="PF00563">
    <property type="entry name" value="EAL"/>
    <property type="match status" value="1"/>
</dbReference>
<dbReference type="Proteomes" id="UP000886687">
    <property type="component" value="Unassembled WGS sequence"/>
</dbReference>
<protein>
    <submittedName>
        <fullName evidence="4">EAL domain-containing protein</fullName>
    </submittedName>
</protein>
<keyword evidence="1" id="KW-0472">Membrane</keyword>
<dbReference type="AlphaFoldDB" id="A0A9E4K483"/>
<dbReference type="Gene3D" id="3.20.20.450">
    <property type="entry name" value="EAL domain"/>
    <property type="match status" value="1"/>
</dbReference>
<feature type="transmembrane region" description="Helical" evidence="1">
    <location>
        <begin position="53"/>
        <end position="74"/>
    </location>
</feature>
<dbReference type="SUPFAM" id="SSF55073">
    <property type="entry name" value="Nucleotide cyclase"/>
    <property type="match status" value="1"/>
</dbReference>
<evidence type="ECO:0000313" key="4">
    <source>
        <dbReference type="EMBL" id="MCG7938947.1"/>
    </source>
</evidence>
<organism evidence="4 5">
    <name type="scientific">Candidatus Thiodiazotropha lotti</name>
    <dbReference type="NCBI Taxonomy" id="2792787"/>
    <lineage>
        <taxon>Bacteria</taxon>
        <taxon>Pseudomonadati</taxon>
        <taxon>Pseudomonadota</taxon>
        <taxon>Gammaproteobacteria</taxon>
        <taxon>Chromatiales</taxon>
        <taxon>Sedimenticolaceae</taxon>
        <taxon>Candidatus Thiodiazotropha</taxon>
    </lineage>
</organism>
<dbReference type="InterPro" id="IPR043128">
    <property type="entry name" value="Rev_trsase/Diguanyl_cyclase"/>
</dbReference>
<feature type="transmembrane region" description="Helical" evidence="1">
    <location>
        <begin position="28"/>
        <end position="47"/>
    </location>
</feature>
<dbReference type="Gene3D" id="3.30.70.270">
    <property type="match status" value="1"/>
</dbReference>
<keyword evidence="1" id="KW-1133">Transmembrane helix</keyword>
<dbReference type="PANTHER" id="PTHR44757:SF2">
    <property type="entry name" value="BIOFILM ARCHITECTURE MAINTENANCE PROTEIN MBAA"/>
    <property type="match status" value="1"/>
</dbReference>
<feature type="domain" description="EAL" evidence="2">
    <location>
        <begin position="395"/>
        <end position="650"/>
    </location>
</feature>
<dbReference type="InterPro" id="IPR052155">
    <property type="entry name" value="Biofilm_reg_signaling"/>
</dbReference>
<dbReference type="PANTHER" id="PTHR44757">
    <property type="entry name" value="DIGUANYLATE CYCLASE DGCP"/>
    <property type="match status" value="1"/>
</dbReference>
<evidence type="ECO:0000259" key="2">
    <source>
        <dbReference type="PROSITE" id="PS50883"/>
    </source>
</evidence>
<keyword evidence="1" id="KW-0812">Transmembrane</keyword>
<name>A0A9E4K483_9GAMM</name>
<dbReference type="PROSITE" id="PS50883">
    <property type="entry name" value="EAL"/>
    <property type="match status" value="1"/>
</dbReference>
<dbReference type="InterPro" id="IPR000160">
    <property type="entry name" value="GGDEF_dom"/>
</dbReference>
<dbReference type="SMART" id="SM00052">
    <property type="entry name" value="EAL"/>
    <property type="match status" value="1"/>
</dbReference>
<dbReference type="CDD" id="cd01948">
    <property type="entry name" value="EAL"/>
    <property type="match status" value="1"/>
</dbReference>
<dbReference type="InterPro" id="IPR035919">
    <property type="entry name" value="EAL_sf"/>
</dbReference>
<evidence type="ECO:0000259" key="3">
    <source>
        <dbReference type="PROSITE" id="PS50887"/>
    </source>
</evidence>
<dbReference type="CDD" id="cd01949">
    <property type="entry name" value="GGDEF"/>
    <property type="match status" value="1"/>
</dbReference>
<accession>A0A9E4K483</accession>
<feature type="domain" description="GGDEF" evidence="3">
    <location>
        <begin position="248"/>
        <end position="386"/>
    </location>
</feature>
<proteinExistence type="predicted"/>